<organism evidence="8 9">
    <name type="scientific">Actinomadura pelletieri DSM 43383</name>
    <dbReference type="NCBI Taxonomy" id="1120940"/>
    <lineage>
        <taxon>Bacteria</taxon>
        <taxon>Bacillati</taxon>
        <taxon>Actinomycetota</taxon>
        <taxon>Actinomycetes</taxon>
        <taxon>Streptosporangiales</taxon>
        <taxon>Thermomonosporaceae</taxon>
        <taxon>Actinomadura</taxon>
    </lineage>
</organism>
<evidence type="ECO:0000256" key="3">
    <source>
        <dbReference type="ARBA" id="ARBA00022741"/>
    </source>
</evidence>
<keyword evidence="9" id="KW-1185">Reference proteome</keyword>
<evidence type="ECO:0000256" key="7">
    <source>
        <dbReference type="RuleBase" id="RU003322"/>
    </source>
</evidence>
<dbReference type="InterPro" id="IPR018181">
    <property type="entry name" value="Heat_shock_70_CS"/>
</dbReference>
<evidence type="ECO:0000256" key="2">
    <source>
        <dbReference type="ARBA" id="ARBA00022553"/>
    </source>
</evidence>
<keyword evidence="5" id="KW-0346">Stress response</keyword>
<dbReference type="InterPro" id="IPR013126">
    <property type="entry name" value="Hsp_70_fam"/>
</dbReference>
<evidence type="ECO:0000256" key="6">
    <source>
        <dbReference type="ARBA" id="ARBA00023186"/>
    </source>
</evidence>
<dbReference type="Gene3D" id="3.30.420.40">
    <property type="match status" value="2"/>
</dbReference>
<evidence type="ECO:0000313" key="8">
    <source>
        <dbReference type="EMBL" id="RKS69039.1"/>
    </source>
</evidence>
<dbReference type="Gene3D" id="2.60.34.10">
    <property type="entry name" value="Substrate Binding Domain Of DNAk, Chain A, domain 1"/>
    <property type="match status" value="1"/>
</dbReference>
<reference evidence="8 9" key="1">
    <citation type="submission" date="2018-10" db="EMBL/GenBank/DDBJ databases">
        <title>Genomic Encyclopedia of Archaeal and Bacterial Type Strains, Phase II (KMG-II): from individual species to whole genera.</title>
        <authorList>
            <person name="Goeker M."/>
        </authorList>
    </citation>
    <scope>NUCLEOTIDE SEQUENCE [LARGE SCALE GENOMIC DNA]</scope>
    <source>
        <strain evidence="8 9">DSM 43383</strain>
    </source>
</reference>
<keyword evidence="6" id="KW-0143">Chaperone</keyword>
<dbReference type="PROSITE" id="PS01036">
    <property type="entry name" value="HSP70_3"/>
    <property type="match status" value="1"/>
</dbReference>
<evidence type="ECO:0000256" key="5">
    <source>
        <dbReference type="ARBA" id="ARBA00023016"/>
    </source>
</evidence>
<evidence type="ECO:0000256" key="1">
    <source>
        <dbReference type="ARBA" id="ARBA00007381"/>
    </source>
</evidence>
<dbReference type="GO" id="GO:0005524">
    <property type="term" value="F:ATP binding"/>
    <property type="evidence" value="ECO:0007669"/>
    <property type="project" value="UniProtKB-KW"/>
</dbReference>
<comment type="caution">
    <text evidence="8">The sequence shown here is derived from an EMBL/GenBank/DDBJ whole genome shotgun (WGS) entry which is preliminary data.</text>
</comment>
<dbReference type="PANTHER" id="PTHR19375">
    <property type="entry name" value="HEAT SHOCK PROTEIN 70KDA"/>
    <property type="match status" value="1"/>
</dbReference>
<dbReference type="FunFam" id="3.90.640.10:FF:000003">
    <property type="entry name" value="Molecular chaperone DnaK"/>
    <property type="match status" value="1"/>
</dbReference>
<dbReference type="SUPFAM" id="SSF100920">
    <property type="entry name" value="Heat shock protein 70kD (HSP70), peptide-binding domain"/>
    <property type="match status" value="1"/>
</dbReference>
<dbReference type="InterPro" id="IPR043129">
    <property type="entry name" value="ATPase_NBD"/>
</dbReference>
<dbReference type="GO" id="GO:0140662">
    <property type="term" value="F:ATP-dependent protein folding chaperone"/>
    <property type="evidence" value="ECO:0007669"/>
    <property type="project" value="InterPro"/>
</dbReference>
<dbReference type="SUPFAM" id="SSF53067">
    <property type="entry name" value="Actin-like ATPase domain"/>
    <property type="match status" value="2"/>
</dbReference>
<dbReference type="InterPro" id="IPR029047">
    <property type="entry name" value="HSP70_peptide-bd_sf"/>
</dbReference>
<dbReference type="CDD" id="cd24029">
    <property type="entry name" value="ASKHA_NBD_HSP70_DnaK_HscA_HscC"/>
    <property type="match status" value="1"/>
</dbReference>
<sequence>MGERDMAVYGIDLGTTYSCIASIDDVGRPAVLRNLEGTDTTPSVVYFESGENVVVGATAKDTAVLEPDNVVSLIKRDMGRDVTRPIHGIDFTPEELSAFILLKLATDARTTTGDEARDVVITVPAYFGAAERDATRKAGRIAGLNVIDIVSEPVAAAITYGVLNPEQDRTILVYDLGGGTFDTTVITLRGGHIEVVCTDGDHELGGADWDARLVEYLAERFRAEHPDAVDPLDDKQTEQQLRRDAEDAKKALTTRTAHTVRVMHDGRVATVEITREKLEELTKDLLDRTVEITGRTLSTAAERGVHDYDDLVLVGGSTKMPVVAARLATELGLAPRLQDPDLAVAKGAALYAFEETYRRLVREGAEERAEEMANRAGLSAEQRERIAGRQIRTVASHAFGIVVVDRDTGAESVAHLVHANDELPAAPTEDFFTVYDDQTSADIRVMEQAGVVESTDLIDNTEIATGEIRVPPGKKAGWPIGVTFELDASGLLNVTAVEKETGERLELKVDVGGMSEEEVERSRKALSRVRVS</sequence>
<dbReference type="Pfam" id="PF00012">
    <property type="entry name" value="HSP70"/>
    <property type="match status" value="3"/>
</dbReference>
<dbReference type="PROSITE" id="PS00297">
    <property type="entry name" value="HSP70_1"/>
    <property type="match status" value="1"/>
</dbReference>
<evidence type="ECO:0000256" key="4">
    <source>
        <dbReference type="ARBA" id="ARBA00022840"/>
    </source>
</evidence>
<dbReference type="AlphaFoldDB" id="A0A495QBH6"/>
<proteinExistence type="inferred from homology"/>
<dbReference type="PROSITE" id="PS00329">
    <property type="entry name" value="HSP70_2"/>
    <property type="match status" value="1"/>
</dbReference>
<keyword evidence="4 7" id="KW-0067">ATP-binding</keyword>
<dbReference type="Proteomes" id="UP000274601">
    <property type="component" value="Unassembled WGS sequence"/>
</dbReference>
<keyword evidence="3 7" id="KW-0547">Nucleotide-binding</keyword>
<gene>
    <name evidence="8" type="ORF">BZB76_6178</name>
</gene>
<keyword evidence="2" id="KW-0597">Phosphoprotein</keyword>
<accession>A0A495QBH6</accession>
<comment type="similarity">
    <text evidence="1 7">Belongs to the heat shock protein 70 family.</text>
</comment>
<protein>
    <submittedName>
        <fullName evidence="8">Molecular chaperone DnaK (HSP70)</fullName>
    </submittedName>
</protein>
<dbReference type="Gene3D" id="3.90.640.10">
    <property type="entry name" value="Actin, Chain A, domain 4"/>
    <property type="match status" value="1"/>
</dbReference>
<name>A0A495QBH6_9ACTN</name>
<dbReference type="PRINTS" id="PR00301">
    <property type="entry name" value="HEATSHOCK70"/>
</dbReference>
<evidence type="ECO:0000313" key="9">
    <source>
        <dbReference type="Proteomes" id="UP000274601"/>
    </source>
</evidence>
<dbReference type="FunFam" id="3.30.420.40:FF:000071">
    <property type="entry name" value="Molecular chaperone DnaK"/>
    <property type="match status" value="1"/>
</dbReference>
<dbReference type="EMBL" id="RBWU01000007">
    <property type="protein sequence ID" value="RKS69039.1"/>
    <property type="molecule type" value="Genomic_DNA"/>
</dbReference>